<keyword evidence="6 7" id="KW-0949">S-adenosyl-L-methionine</keyword>
<reference evidence="8 9" key="1">
    <citation type="submission" date="2019-03" db="EMBL/GenBank/DDBJ databases">
        <title>Genomic Encyclopedia of Archaeal and Bacterial Type Strains, Phase II (KMG-II): from individual species to whole genera.</title>
        <authorList>
            <person name="Goeker M."/>
        </authorList>
    </citation>
    <scope>NUCLEOTIDE SEQUENCE [LARGE SCALE GENOMIC DNA]</scope>
    <source>
        <strain evidence="8 9">DSM 18435</strain>
    </source>
</reference>
<comment type="similarity">
    <text evidence="2 7">Belongs to the methyltransferase superfamily. L-isoaspartyl/D-aspartyl protein methyltransferase family.</text>
</comment>
<evidence type="ECO:0000313" key="8">
    <source>
        <dbReference type="EMBL" id="TDQ31388.1"/>
    </source>
</evidence>
<keyword evidence="4 7" id="KW-0489">Methyltransferase</keyword>
<gene>
    <name evidence="7" type="primary">pcm</name>
    <name evidence="8" type="ORF">CLV82_2096</name>
</gene>
<dbReference type="CDD" id="cd02440">
    <property type="entry name" value="AdoMet_MTases"/>
    <property type="match status" value="1"/>
</dbReference>
<evidence type="ECO:0000256" key="6">
    <source>
        <dbReference type="ARBA" id="ARBA00022691"/>
    </source>
</evidence>
<dbReference type="Pfam" id="PF01135">
    <property type="entry name" value="PCMT"/>
    <property type="match status" value="1"/>
</dbReference>
<dbReference type="NCBIfam" id="TIGR00080">
    <property type="entry name" value="pimt"/>
    <property type="match status" value="1"/>
</dbReference>
<proteinExistence type="inferred from homology"/>
<dbReference type="HAMAP" id="MF_00090">
    <property type="entry name" value="PIMT"/>
    <property type="match status" value="1"/>
</dbReference>
<comment type="catalytic activity">
    <reaction evidence="7">
        <text>[protein]-L-isoaspartate + S-adenosyl-L-methionine = [protein]-L-isoaspartate alpha-methyl ester + S-adenosyl-L-homocysteine</text>
        <dbReference type="Rhea" id="RHEA:12705"/>
        <dbReference type="Rhea" id="RHEA-COMP:12143"/>
        <dbReference type="Rhea" id="RHEA-COMP:12144"/>
        <dbReference type="ChEBI" id="CHEBI:57856"/>
        <dbReference type="ChEBI" id="CHEBI:59789"/>
        <dbReference type="ChEBI" id="CHEBI:90596"/>
        <dbReference type="ChEBI" id="CHEBI:90598"/>
        <dbReference type="EC" id="2.1.1.77"/>
    </reaction>
</comment>
<dbReference type="Gene3D" id="3.40.50.150">
    <property type="entry name" value="Vaccinia Virus protein VP39"/>
    <property type="match status" value="1"/>
</dbReference>
<dbReference type="AlphaFoldDB" id="A0A4R6TNB7"/>
<dbReference type="SUPFAM" id="SSF53335">
    <property type="entry name" value="S-adenosyl-L-methionine-dependent methyltransferases"/>
    <property type="match status" value="1"/>
</dbReference>
<dbReference type="EMBL" id="SNYI01000002">
    <property type="protein sequence ID" value="TDQ31388.1"/>
    <property type="molecule type" value="Genomic_DNA"/>
</dbReference>
<dbReference type="PANTHER" id="PTHR11579">
    <property type="entry name" value="PROTEIN-L-ISOASPARTATE O-METHYLTRANSFERASE"/>
    <property type="match status" value="1"/>
</dbReference>
<comment type="caution">
    <text evidence="8">The sequence shown here is derived from an EMBL/GenBank/DDBJ whole genome shotgun (WGS) entry which is preliminary data.</text>
</comment>
<dbReference type="PROSITE" id="PS01279">
    <property type="entry name" value="PCMT"/>
    <property type="match status" value="1"/>
</dbReference>
<evidence type="ECO:0000256" key="1">
    <source>
        <dbReference type="ARBA" id="ARBA00004496"/>
    </source>
</evidence>
<dbReference type="InterPro" id="IPR000682">
    <property type="entry name" value="PCMT"/>
</dbReference>
<organism evidence="8 9">
    <name type="scientific">Zeaxanthinibacter enoshimensis</name>
    <dbReference type="NCBI Taxonomy" id="392009"/>
    <lineage>
        <taxon>Bacteria</taxon>
        <taxon>Pseudomonadati</taxon>
        <taxon>Bacteroidota</taxon>
        <taxon>Flavobacteriia</taxon>
        <taxon>Flavobacteriales</taxon>
        <taxon>Flavobacteriaceae</taxon>
        <taxon>Zeaxanthinibacter</taxon>
    </lineage>
</organism>
<sequence>MRSLSWIIQHLVPAKHYAWDILRLVMPLLLVQYGFTQESWNVARENMVVQQIESRGIKDAATLAAMRKVPRHLFVPENIWVVAYADRALSIGEGQTISQPYIVAFMTEAAHLGRGDKVLEIGTGSGYQAAVLGEIAAEVYTIEIVPGLGEQAAELLSDLGYKNVHVRIGDGYAGWPEQAPFDAILVTAGVTEVPEPLLQQLADGGRMVIPVGPHNGVRQLTVISRKGNAFRKKQVMAVRFVPFTRH</sequence>
<evidence type="ECO:0000256" key="2">
    <source>
        <dbReference type="ARBA" id="ARBA00005369"/>
    </source>
</evidence>
<comment type="function">
    <text evidence="7">Catalyzes the methyl esterification of L-isoaspartyl residues in peptides and proteins that result from spontaneous decomposition of normal L-aspartyl and L-asparaginyl residues. It plays a role in the repair and/or degradation of damaged proteins.</text>
</comment>
<keyword evidence="3 7" id="KW-0963">Cytoplasm</keyword>
<keyword evidence="5 7" id="KW-0808">Transferase</keyword>
<evidence type="ECO:0000256" key="4">
    <source>
        <dbReference type="ARBA" id="ARBA00022603"/>
    </source>
</evidence>
<dbReference type="GO" id="GO:0005737">
    <property type="term" value="C:cytoplasm"/>
    <property type="evidence" value="ECO:0007669"/>
    <property type="project" value="UniProtKB-SubCell"/>
</dbReference>
<keyword evidence="9" id="KW-1185">Reference proteome</keyword>
<evidence type="ECO:0000256" key="7">
    <source>
        <dbReference type="HAMAP-Rule" id="MF_00090"/>
    </source>
</evidence>
<dbReference type="NCBIfam" id="NF001453">
    <property type="entry name" value="PRK00312.1"/>
    <property type="match status" value="1"/>
</dbReference>
<comment type="subcellular location">
    <subcellularLocation>
        <location evidence="1 7">Cytoplasm</location>
    </subcellularLocation>
</comment>
<dbReference type="GO" id="GO:0030091">
    <property type="term" value="P:protein repair"/>
    <property type="evidence" value="ECO:0007669"/>
    <property type="project" value="UniProtKB-UniRule"/>
</dbReference>
<dbReference type="GO" id="GO:0032259">
    <property type="term" value="P:methylation"/>
    <property type="evidence" value="ECO:0007669"/>
    <property type="project" value="UniProtKB-KW"/>
</dbReference>
<name>A0A4R6TNB7_9FLAO</name>
<dbReference type="EC" id="2.1.1.77" evidence="7"/>
<accession>A0A4R6TNB7</accession>
<dbReference type="RefSeq" id="WP_394346161.1">
    <property type="nucleotide sequence ID" value="NZ_SNYI01000002.1"/>
</dbReference>
<evidence type="ECO:0000313" key="9">
    <source>
        <dbReference type="Proteomes" id="UP000295468"/>
    </source>
</evidence>
<dbReference type="GO" id="GO:0004719">
    <property type="term" value="F:protein-L-isoaspartate (D-aspartate) O-methyltransferase activity"/>
    <property type="evidence" value="ECO:0007669"/>
    <property type="project" value="UniProtKB-UniRule"/>
</dbReference>
<feature type="active site" evidence="7">
    <location>
        <position position="98"/>
    </location>
</feature>
<evidence type="ECO:0000256" key="5">
    <source>
        <dbReference type="ARBA" id="ARBA00022679"/>
    </source>
</evidence>
<protein>
    <recommendedName>
        <fullName evidence="7">Protein-L-isoaspartate O-methyltransferase</fullName>
        <ecNumber evidence="7">2.1.1.77</ecNumber>
    </recommendedName>
    <alternativeName>
        <fullName evidence="7">L-isoaspartyl protein carboxyl methyltransferase</fullName>
    </alternativeName>
    <alternativeName>
        <fullName evidence="7">Protein L-isoaspartyl methyltransferase</fullName>
    </alternativeName>
    <alternativeName>
        <fullName evidence="7">Protein-beta-aspartate methyltransferase</fullName>
        <shortName evidence="7">PIMT</shortName>
    </alternativeName>
</protein>
<dbReference type="FunFam" id="3.40.50.150:FF:000010">
    <property type="entry name" value="Protein-L-isoaspartate O-methyltransferase"/>
    <property type="match status" value="1"/>
</dbReference>
<dbReference type="InterPro" id="IPR029063">
    <property type="entry name" value="SAM-dependent_MTases_sf"/>
</dbReference>
<evidence type="ECO:0000256" key="3">
    <source>
        <dbReference type="ARBA" id="ARBA00022490"/>
    </source>
</evidence>
<dbReference type="Proteomes" id="UP000295468">
    <property type="component" value="Unassembled WGS sequence"/>
</dbReference>
<dbReference type="PANTHER" id="PTHR11579:SF0">
    <property type="entry name" value="PROTEIN-L-ISOASPARTATE(D-ASPARTATE) O-METHYLTRANSFERASE"/>
    <property type="match status" value="1"/>
</dbReference>